<name>A0AAW2GW83_9HYME</name>
<keyword evidence="2" id="KW-1185">Reference proteome</keyword>
<comment type="caution">
    <text evidence="1">The sequence shown here is derived from an EMBL/GenBank/DDBJ whole genome shotgun (WGS) entry which is preliminary data.</text>
</comment>
<gene>
    <name evidence="1" type="ORF">PUN28_002814</name>
</gene>
<evidence type="ECO:0000313" key="1">
    <source>
        <dbReference type="EMBL" id="KAL0131530.1"/>
    </source>
</evidence>
<accession>A0AAW2GW83</accession>
<dbReference type="Proteomes" id="UP001430953">
    <property type="component" value="Unassembled WGS sequence"/>
</dbReference>
<sequence length="76" mass="8519">MFDFGAKPVVFASCRKSKTTVGLFVSNTGDRMVKTKVYPASELLPWESNILDGELELLMKLNVEEEPRLSGQLRAE</sequence>
<dbReference type="EMBL" id="JADYXP020000002">
    <property type="protein sequence ID" value="KAL0131530.1"/>
    <property type="molecule type" value="Genomic_DNA"/>
</dbReference>
<evidence type="ECO:0000313" key="2">
    <source>
        <dbReference type="Proteomes" id="UP001430953"/>
    </source>
</evidence>
<proteinExistence type="predicted"/>
<dbReference type="AlphaFoldDB" id="A0AAW2GW83"/>
<protein>
    <submittedName>
        <fullName evidence="1">Uncharacterized protein</fullName>
    </submittedName>
</protein>
<reference evidence="1 2" key="1">
    <citation type="submission" date="2023-03" db="EMBL/GenBank/DDBJ databases">
        <title>High recombination rates correlate with genetic variation in Cardiocondyla obscurior ants.</title>
        <authorList>
            <person name="Errbii M."/>
        </authorList>
    </citation>
    <scope>NUCLEOTIDE SEQUENCE [LARGE SCALE GENOMIC DNA]</scope>
    <source>
        <strain evidence="1">Alpha-2009</strain>
        <tissue evidence="1">Whole body</tissue>
    </source>
</reference>
<organism evidence="1 2">
    <name type="scientific">Cardiocondyla obscurior</name>
    <dbReference type="NCBI Taxonomy" id="286306"/>
    <lineage>
        <taxon>Eukaryota</taxon>
        <taxon>Metazoa</taxon>
        <taxon>Ecdysozoa</taxon>
        <taxon>Arthropoda</taxon>
        <taxon>Hexapoda</taxon>
        <taxon>Insecta</taxon>
        <taxon>Pterygota</taxon>
        <taxon>Neoptera</taxon>
        <taxon>Endopterygota</taxon>
        <taxon>Hymenoptera</taxon>
        <taxon>Apocrita</taxon>
        <taxon>Aculeata</taxon>
        <taxon>Formicoidea</taxon>
        <taxon>Formicidae</taxon>
        <taxon>Myrmicinae</taxon>
        <taxon>Cardiocondyla</taxon>
    </lineage>
</organism>